<proteinExistence type="predicted"/>
<protein>
    <submittedName>
        <fullName evidence="2">SMI1/KNR4 family protein</fullName>
    </submittedName>
</protein>
<dbReference type="RefSeq" id="WP_167018323.1">
    <property type="nucleotide sequence ID" value="NZ_VWXF01000015.1"/>
</dbReference>
<dbReference type="SUPFAM" id="SSF160631">
    <property type="entry name" value="SMI1/KNR4-like"/>
    <property type="match status" value="1"/>
</dbReference>
<comment type="caution">
    <text evidence="2">The sequence shown here is derived from an EMBL/GenBank/DDBJ whole genome shotgun (WGS) entry which is preliminary data.</text>
</comment>
<organism evidence="2 3">
    <name type="scientific">Candidatus Pantoea multigeneris</name>
    <dbReference type="NCBI Taxonomy" id="2608357"/>
    <lineage>
        <taxon>Bacteria</taxon>
        <taxon>Pseudomonadati</taxon>
        <taxon>Pseudomonadota</taxon>
        <taxon>Gammaproteobacteria</taxon>
        <taxon>Enterobacterales</taxon>
        <taxon>Erwiniaceae</taxon>
        <taxon>Pantoea</taxon>
    </lineage>
</organism>
<gene>
    <name evidence="2" type="ORF">F3J40_22830</name>
</gene>
<dbReference type="Proteomes" id="UP001515683">
    <property type="component" value="Unassembled WGS sequence"/>
</dbReference>
<dbReference type="InterPro" id="IPR037883">
    <property type="entry name" value="Knr4/Smi1-like_sf"/>
</dbReference>
<keyword evidence="3" id="KW-1185">Reference proteome</keyword>
<evidence type="ECO:0000313" key="3">
    <source>
        <dbReference type="Proteomes" id="UP001515683"/>
    </source>
</evidence>
<sequence length="141" mass="16188">MSLTLEGSEENITLDDIRKFEMSNNVELPTNFIDFYLINNGGYSPEKYEPNPFLLGGFFSFSHGKVPIEKRYKELLEDWPNLLGLIPFAYDDGGNLFLISTVSDSYGEIKIWITDESELGNVSMSFLSFINEMKKDYLFIP</sequence>
<evidence type="ECO:0000259" key="1">
    <source>
        <dbReference type="SMART" id="SM00860"/>
    </source>
</evidence>
<evidence type="ECO:0000313" key="2">
    <source>
        <dbReference type="EMBL" id="NIF24412.1"/>
    </source>
</evidence>
<dbReference type="InterPro" id="IPR018958">
    <property type="entry name" value="Knr4/Smi1-like_dom"/>
</dbReference>
<accession>A0ABX0RGF3</accession>
<dbReference type="EMBL" id="VWXF01000015">
    <property type="protein sequence ID" value="NIF24412.1"/>
    <property type="molecule type" value="Genomic_DNA"/>
</dbReference>
<name>A0ABX0RGF3_9GAMM</name>
<dbReference type="Pfam" id="PF09346">
    <property type="entry name" value="SMI1_KNR4"/>
    <property type="match status" value="1"/>
</dbReference>
<dbReference type="Gene3D" id="3.40.1580.10">
    <property type="entry name" value="SMI1/KNR4-like"/>
    <property type="match status" value="1"/>
</dbReference>
<feature type="domain" description="Knr4/Smi1-like" evidence="1">
    <location>
        <begin position="11"/>
        <end position="132"/>
    </location>
</feature>
<reference evidence="2 3" key="1">
    <citation type="journal article" date="2019" name="bioRxiv">
        <title>Bacteria contribute to plant secondary compound degradation in a generalist herbivore system.</title>
        <authorList>
            <person name="Francoeur C.B."/>
            <person name="Khadempour L."/>
            <person name="Moreira-Soto R.D."/>
            <person name="Gotting K."/>
            <person name="Book A.J."/>
            <person name="Pinto-Tomas A.A."/>
            <person name="Keefover-Ring K."/>
            <person name="Currie C.R."/>
        </authorList>
    </citation>
    <scope>NUCLEOTIDE SEQUENCE [LARGE SCALE GENOMIC DNA]</scope>
    <source>
        <strain evidence="2">Acro-835</strain>
    </source>
</reference>
<dbReference type="SMART" id="SM00860">
    <property type="entry name" value="SMI1_KNR4"/>
    <property type="match status" value="1"/>
</dbReference>